<protein>
    <submittedName>
        <fullName evidence="1">Uncharacterized protein</fullName>
    </submittedName>
</protein>
<gene>
    <name evidence="1" type="ORF">G3I70_09030</name>
</gene>
<accession>A0A6L9QEN2</accession>
<comment type="caution">
    <text evidence="1">The sequence shown here is derived from an EMBL/GenBank/DDBJ whole genome shotgun (WGS) entry which is preliminary data.</text>
</comment>
<proteinExistence type="predicted"/>
<dbReference type="RefSeq" id="WP_163054423.1">
    <property type="nucleotide sequence ID" value="NZ_JAAGLI010000213.1"/>
</dbReference>
<dbReference type="AlphaFoldDB" id="A0A6L9QEN2"/>
<evidence type="ECO:0000313" key="2">
    <source>
        <dbReference type="Proteomes" id="UP000475532"/>
    </source>
</evidence>
<evidence type="ECO:0000313" key="1">
    <source>
        <dbReference type="EMBL" id="NEA22634.1"/>
    </source>
</evidence>
<name>A0A6L9QEN2_9ACTN</name>
<dbReference type="Proteomes" id="UP000475532">
    <property type="component" value="Unassembled WGS sequence"/>
</dbReference>
<sequence>MSRRSALIALFLVVSALTEPATALVLAAMTLAPIAIAQTARRYTNMQEPADA</sequence>
<organism evidence="1 2">
    <name type="scientific">Actinomadura bangladeshensis</name>
    <dbReference type="NCBI Taxonomy" id="453573"/>
    <lineage>
        <taxon>Bacteria</taxon>
        <taxon>Bacillati</taxon>
        <taxon>Actinomycetota</taxon>
        <taxon>Actinomycetes</taxon>
        <taxon>Streptosporangiales</taxon>
        <taxon>Thermomonosporaceae</taxon>
        <taxon>Actinomadura</taxon>
    </lineage>
</organism>
<dbReference type="EMBL" id="JAAGLI010000213">
    <property type="protein sequence ID" value="NEA22634.1"/>
    <property type="molecule type" value="Genomic_DNA"/>
</dbReference>
<reference evidence="1 2" key="1">
    <citation type="submission" date="2020-01" db="EMBL/GenBank/DDBJ databases">
        <title>Insect and environment-associated Actinomycetes.</title>
        <authorList>
            <person name="Currrie C."/>
            <person name="Chevrette M."/>
            <person name="Carlson C."/>
            <person name="Stubbendieck R."/>
            <person name="Wendt-Pienkowski E."/>
        </authorList>
    </citation>
    <scope>NUCLEOTIDE SEQUENCE [LARGE SCALE GENOMIC DNA]</scope>
    <source>
        <strain evidence="1 2">SID10258</strain>
    </source>
</reference>